<dbReference type="EMBL" id="PXWF02000063">
    <property type="protein sequence ID" value="PWF54854.1"/>
    <property type="molecule type" value="Genomic_DNA"/>
</dbReference>
<evidence type="ECO:0008006" key="3">
    <source>
        <dbReference type="Google" id="ProtNLM"/>
    </source>
</evidence>
<accession>A0A2U2I4X4</accession>
<dbReference type="Proteomes" id="UP000241421">
    <property type="component" value="Unassembled WGS sequence"/>
</dbReference>
<gene>
    <name evidence="1" type="ORF">C7C56_004705</name>
</gene>
<evidence type="ECO:0000313" key="2">
    <source>
        <dbReference type="Proteomes" id="UP000241421"/>
    </source>
</evidence>
<evidence type="ECO:0000313" key="1">
    <source>
        <dbReference type="EMBL" id="PWF54854.1"/>
    </source>
</evidence>
<organism evidence="1 2">
    <name type="scientific">Massilia glaciei</name>
    <dbReference type="NCBI Taxonomy" id="1524097"/>
    <lineage>
        <taxon>Bacteria</taxon>
        <taxon>Pseudomonadati</taxon>
        <taxon>Pseudomonadota</taxon>
        <taxon>Betaproteobacteria</taxon>
        <taxon>Burkholderiales</taxon>
        <taxon>Oxalobacteraceae</taxon>
        <taxon>Telluria group</taxon>
        <taxon>Massilia</taxon>
    </lineage>
</organism>
<proteinExistence type="predicted"/>
<reference evidence="1 2" key="1">
    <citation type="submission" date="2018-04" db="EMBL/GenBank/DDBJ databases">
        <title>Massilia violaceinigra sp. nov., a novel purple-pigmented bacterium isolated from Tianshan glacier, Xinjiang, China.</title>
        <authorList>
            <person name="Wang H."/>
        </authorList>
    </citation>
    <scope>NUCLEOTIDE SEQUENCE [LARGE SCALE GENOMIC DNA]</scope>
    <source>
        <strain evidence="1 2">B448-2</strain>
    </source>
</reference>
<comment type="caution">
    <text evidence="1">The sequence shown here is derived from an EMBL/GenBank/DDBJ whole genome shotgun (WGS) entry which is preliminary data.</text>
</comment>
<dbReference type="AlphaFoldDB" id="A0A2U2I4X4"/>
<name>A0A2U2I4X4_9BURK</name>
<sequence>MKTSVYDKTDKGREEIATRKYQVPSKLRALLLLVDGRHTLEVLLKNVAGLGLTQEHMTELLEGEYIVLISGGEVEQAPAEPVARRLSSARARVGTHARAPVYTPSPEELAALAEAERFRALQDFYSQTVKSTFGLRGFALQMKVEKASTVDDLRALRLPYLEAVLKAKGSEMALSLRDRLDHLLGEKPDSDEFVA</sequence>
<protein>
    <recommendedName>
        <fullName evidence="3">Proline-rich protein</fullName>
    </recommendedName>
</protein>
<dbReference type="RefSeq" id="WP_106756325.1">
    <property type="nucleotide sequence ID" value="NZ_PXWF02000063.1"/>
</dbReference>
<dbReference type="OrthoDB" id="8588059at2"/>
<keyword evidence="2" id="KW-1185">Reference proteome</keyword>